<gene>
    <name evidence="1" type="ORF">E3O44_12030</name>
</gene>
<name>A0ABY2IAZ7_9MICO</name>
<evidence type="ECO:0000313" key="1">
    <source>
        <dbReference type="EMBL" id="TFB86329.1"/>
    </source>
</evidence>
<protein>
    <submittedName>
        <fullName evidence="1">Uncharacterized protein</fullName>
    </submittedName>
</protein>
<dbReference type="RefSeq" id="WP_134535022.1">
    <property type="nucleotide sequence ID" value="NZ_SOFG01000014.1"/>
</dbReference>
<comment type="caution">
    <text evidence="1">The sequence shown here is derived from an EMBL/GenBank/DDBJ whole genome shotgun (WGS) entry which is preliminary data.</text>
</comment>
<proteinExistence type="predicted"/>
<evidence type="ECO:0000313" key="2">
    <source>
        <dbReference type="Proteomes" id="UP000297608"/>
    </source>
</evidence>
<dbReference type="Proteomes" id="UP000297608">
    <property type="component" value="Unassembled WGS sequence"/>
</dbReference>
<dbReference type="EMBL" id="SOFG01000014">
    <property type="protein sequence ID" value="TFB86329.1"/>
    <property type="molecule type" value="Genomic_DNA"/>
</dbReference>
<organism evidence="1 2">
    <name type="scientific">Cryobacterium algoricola</name>
    <dbReference type="NCBI Taxonomy" id="1259183"/>
    <lineage>
        <taxon>Bacteria</taxon>
        <taxon>Bacillati</taxon>
        <taxon>Actinomycetota</taxon>
        <taxon>Actinomycetes</taxon>
        <taxon>Micrococcales</taxon>
        <taxon>Microbacteriaceae</taxon>
        <taxon>Cryobacterium</taxon>
    </lineage>
</organism>
<reference evidence="1 2" key="1">
    <citation type="submission" date="2019-03" db="EMBL/GenBank/DDBJ databases">
        <title>Genomics of glacier-inhabiting Cryobacterium strains.</title>
        <authorList>
            <person name="Liu Q."/>
            <person name="Xin Y.-H."/>
        </authorList>
    </citation>
    <scope>NUCLEOTIDE SEQUENCE [LARGE SCALE GENOMIC DNA]</scope>
    <source>
        <strain evidence="1 2">MDB2-B</strain>
    </source>
</reference>
<sequence>MVNGNAERAHSLAVEVPGTAPWLGSGQTMEYFEVLAALACYDLTAPRVAEAHLDALVIVNQAGVEPAELVHAENGPAATWWCAPGLVEVLDQGQTSDPNPAAAQLKRS</sequence>
<accession>A0ABY2IAZ7</accession>
<keyword evidence="2" id="KW-1185">Reference proteome</keyword>